<proteinExistence type="inferred from homology"/>
<evidence type="ECO:0000259" key="11">
    <source>
        <dbReference type="Pfam" id="PF00759"/>
    </source>
</evidence>
<evidence type="ECO:0000256" key="6">
    <source>
        <dbReference type="ARBA" id="ARBA00023295"/>
    </source>
</evidence>
<dbReference type="InterPro" id="IPR001701">
    <property type="entry name" value="Glyco_hydro_9"/>
</dbReference>
<evidence type="ECO:0000256" key="4">
    <source>
        <dbReference type="ARBA" id="ARBA00023001"/>
    </source>
</evidence>
<organism evidence="12 13">
    <name type="scientific">Dillenia turbinata</name>
    <dbReference type="NCBI Taxonomy" id="194707"/>
    <lineage>
        <taxon>Eukaryota</taxon>
        <taxon>Viridiplantae</taxon>
        <taxon>Streptophyta</taxon>
        <taxon>Embryophyta</taxon>
        <taxon>Tracheophyta</taxon>
        <taxon>Spermatophyta</taxon>
        <taxon>Magnoliopsida</taxon>
        <taxon>eudicotyledons</taxon>
        <taxon>Gunneridae</taxon>
        <taxon>Pentapetalae</taxon>
        <taxon>Dilleniales</taxon>
        <taxon>Dilleniaceae</taxon>
        <taxon>Dillenia</taxon>
    </lineage>
</organism>
<evidence type="ECO:0000256" key="2">
    <source>
        <dbReference type="ARBA" id="ARBA00007072"/>
    </source>
</evidence>
<keyword evidence="4 10" id="KW-0136">Cellulose degradation</keyword>
<dbReference type="InterPro" id="IPR012341">
    <property type="entry name" value="6hp_glycosidase-like_sf"/>
</dbReference>
<evidence type="ECO:0000313" key="13">
    <source>
        <dbReference type="Proteomes" id="UP001370490"/>
    </source>
</evidence>
<protein>
    <recommendedName>
        <fullName evidence="10">Endoglucanase</fullName>
        <ecNumber evidence="10">3.2.1.4</ecNumber>
    </recommendedName>
</protein>
<dbReference type="InterPro" id="IPR033126">
    <property type="entry name" value="Glyco_hydro_9_Asp/Glu_AS"/>
</dbReference>
<evidence type="ECO:0000313" key="12">
    <source>
        <dbReference type="EMBL" id="KAK6916633.1"/>
    </source>
</evidence>
<dbReference type="GO" id="GO:0030245">
    <property type="term" value="P:cellulose catabolic process"/>
    <property type="evidence" value="ECO:0007669"/>
    <property type="project" value="UniProtKB-KW"/>
</dbReference>
<feature type="active site" evidence="9">
    <location>
        <position position="226"/>
    </location>
</feature>
<dbReference type="PANTHER" id="PTHR22298">
    <property type="entry name" value="ENDO-1,4-BETA-GLUCANASE"/>
    <property type="match status" value="1"/>
</dbReference>
<dbReference type="GO" id="GO:0008810">
    <property type="term" value="F:cellulase activity"/>
    <property type="evidence" value="ECO:0007669"/>
    <property type="project" value="UniProtKB-EC"/>
</dbReference>
<evidence type="ECO:0000256" key="9">
    <source>
        <dbReference type="PROSITE-ProRule" id="PRU10060"/>
    </source>
</evidence>
<dbReference type="Pfam" id="PF00759">
    <property type="entry name" value="Glyco_hydro_9"/>
    <property type="match status" value="1"/>
</dbReference>
<evidence type="ECO:0000256" key="1">
    <source>
        <dbReference type="ARBA" id="ARBA00000966"/>
    </source>
</evidence>
<keyword evidence="7 8" id="KW-0624">Polysaccharide degradation</keyword>
<accession>A0AAN8UVF8</accession>
<evidence type="ECO:0000256" key="7">
    <source>
        <dbReference type="ARBA" id="ARBA00023326"/>
    </source>
</evidence>
<dbReference type="PROSITE" id="PS00698">
    <property type="entry name" value="GH9_3"/>
    <property type="match status" value="1"/>
</dbReference>
<keyword evidence="5 8" id="KW-0119">Carbohydrate metabolism</keyword>
<keyword evidence="13" id="KW-1185">Reference proteome</keyword>
<dbReference type="Gene3D" id="1.50.10.10">
    <property type="match status" value="1"/>
</dbReference>
<comment type="caution">
    <text evidence="12">The sequence shown here is derived from an EMBL/GenBank/DDBJ whole genome shotgun (WGS) entry which is preliminary data.</text>
</comment>
<dbReference type="PROSITE" id="PS00592">
    <property type="entry name" value="GH9_2"/>
    <property type="match status" value="1"/>
</dbReference>
<reference evidence="12 13" key="1">
    <citation type="submission" date="2023-12" db="EMBL/GenBank/DDBJ databases">
        <title>A high-quality genome assembly for Dillenia turbinata (Dilleniales).</title>
        <authorList>
            <person name="Chanderbali A."/>
        </authorList>
    </citation>
    <scope>NUCLEOTIDE SEQUENCE [LARGE SCALE GENOMIC DNA]</scope>
    <source>
        <strain evidence="12">LSX21</strain>
        <tissue evidence="12">Leaf</tissue>
    </source>
</reference>
<keyword evidence="3 8" id="KW-0378">Hydrolase</keyword>
<dbReference type="AlphaFoldDB" id="A0AAN8UVF8"/>
<dbReference type="InterPro" id="IPR018221">
    <property type="entry name" value="Glyco_hydro_9_His_AS"/>
</dbReference>
<feature type="active site" evidence="8">
    <location>
        <position position="175"/>
    </location>
</feature>
<dbReference type="Proteomes" id="UP001370490">
    <property type="component" value="Unassembled WGS sequence"/>
</dbReference>
<dbReference type="EMBL" id="JBAMMX010000024">
    <property type="protein sequence ID" value="KAK6916633.1"/>
    <property type="molecule type" value="Genomic_DNA"/>
</dbReference>
<dbReference type="EC" id="3.2.1.4" evidence="10"/>
<gene>
    <name evidence="12" type="ORF">RJ641_019494</name>
</gene>
<feature type="active site" evidence="9">
    <location>
        <position position="235"/>
    </location>
</feature>
<evidence type="ECO:0000256" key="8">
    <source>
        <dbReference type="PROSITE-ProRule" id="PRU10059"/>
    </source>
</evidence>
<comment type="similarity">
    <text evidence="2 8 10">Belongs to the glycosyl hydrolase 9 (cellulase E) family.</text>
</comment>
<name>A0AAN8UVF8_9MAGN</name>
<evidence type="ECO:0000256" key="5">
    <source>
        <dbReference type="ARBA" id="ARBA00023277"/>
    </source>
</evidence>
<comment type="catalytic activity">
    <reaction evidence="1 10">
        <text>Endohydrolysis of (1-&gt;4)-beta-D-glucosidic linkages in cellulose, lichenin and cereal beta-D-glucans.</text>
        <dbReference type="EC" id="3.2.1.4"/>
    </reaction>
</comment>
<keyword evidence="6 8" id="KW-0326">Glycosidase</keyword>
<dbReference type="InterPro" id="IPR008928">
    <property type="entry name" value="6-hairpin_glycosidase_sf"/>
</dbReference>
<evidence type="ECO:0000256" key="10">
    <source>
        <dbReference type="RuleBase" id="RU361166"/>
    </source>
</evidence>
<dbReference type="SUPFAM" id="SSF48208">
    <property type="entry name" value="Six-hairpin glycosidases"/>
    <property type="match status" value="1"/>
</dbReference>
<evidence type="ECO:0000256" key="3">
    <source>
        <dbReference type="ARBA" id="ARBA00022801"/>
    </source>
</evidence>
<sequence>MQDELLWGAAWLRRATNSDSYLSYIQNNGQTLGADENINEFGWDNKHAGLNVLVSKEFLQGSQYTLQSYKSWADSFMCTLIPESTSSHTEFTPGGLIYKPGGSNLQHATSISFLLLVYANYLDRSSQTVDCGSISVGPTSLREIARRQVNYILGENPMGLSYMVGYSNYYPQKIHHRGSSLPSIKDHPDMIGCKDGSVYFNSSGPNPNVLVGAIVGGPGEDDTYDDDRVDFRKSEPTTYINAPFVGALAYFAANP</sequence>
<feature type="domain" description="Glycoside hydrolase family 9" evidence="11">
    <location>
        <begin position="2"/>
        <end position="248"/>
    </location>
</feature>